<dbReference type="Proteomes" id="UP000198282">
    <property type="component" value="Unassembled WGS sequence"/>
</dbReference>
<protein>
    <submittedName>
        <fullName evidence="9">Multiple sugar transport system permease protein</fullName>
    </submittedName>
</protein>
<keyword evidence="5 7" id="KW-1133">Transmembrane helix</keyword>
<dbReference type="InterPro" id="IPR000515">
    <property type="entry name" value="MetI-like"/>
</dbReference>
<feature type="domain" description="ABC transmembrane type-1" evidence="8">
    <location>
        <begin position="72"/>
        <end position="264"/>
    </location>
</feature>
<evidence type="ECO:0000256" key="6">
    <source>
        <dbReference type="ARBA" id="ARBA00023136"/>
    </source>
</evidence>
<organism evidence="9 10">
    <name type="scientific">Streptosporangium subroseum</name>
    <dbReference type="NCBI Taxonomy" id="106412"/>
    <lineage>
        <taxon>Bacteria</taxon>
        <taxon>Bacillati</taxon>
        <taxon>Actinomycetota</taxon>
        <taxon>Actinomycetes</taxon>
        <taxon>Streptosporangiales</taxon>
        <taxon>Streptosporangiaceae</taxon>
        <taxon>Streptosporangium</taxon>
    </lineage>
</organism>
<evidence type="ECO:0000256" key="3">
    <source>
        <dbReference type="ARBA" id="ARBA00022475"/>
    </source>
</evidence>
<dbReference type="AlphaFoldDB" id="A0A239LUA9"/>
<evidence type="ECO:0000256" key="2">
    <source>
        <dbReference type="ARBA" id="ARBA00022448"/>
    </source>
</evidence>
<dbReference type="GO" id="GO:0005886">
    <property type="term" value="C:plasma membrane"/>
    <property type="evidence" value="ECO:0007669"/>
    <property type="project" value="UniProtKB-SubCell"/>
</dbReference>
<dbReference type="Pfam" id="PF00528">
    <property type="entry name" value="BPD_transp_1"/>
    <property type="match status" value="1"/>
</dbReference>
<evidence type="ECO:0000256" key="7">
    <source>
        <dbReference type="RuleBase" id="RU363032"/>
    </source>
</evidence>
<dbReference type="EMBL" id="FZOD01000035">
    <property type="protein sequence ID" value="SNT34247.1"/>
    <property type="molecule type" value="Genomic_DNA"/>
</dbReference>
<feature type="transmembrane region" description="Helical" evidence="7">
    <location>
        <begin position="136"/>
        <end position="157"/>
    </location>
</feature>
<keyword evidence="6 7" id="KW-0472">Membrane</keyword>
<evidence type="ECO:0000256" key="1">
    <source>
        <dbReference type="ARBA" id="ARBA00004651"/>
    </source>
</evidence>
<dbReference type="RefSeq" id="WP_218825545.1">
    <property type="nucleotide sequence ID" value="NZ_FZOD01000035.1"/>
</dbReference>
<dbReference type="SUPFAM" id="SSF161098">
    <property type="entry name" value="MetI-like"/>
    <property type="match status" value="1"/>
</dbReference>
<keyword evidence="9" id="KW-0762">Sugar transport</keyword>
<gene>
    <name evidence="9" type="ORF">SAMN05216276_103558</name>
</gene>
<dbReference type="PANTHER" id="PTHR43744:SF12">
    <property type="entry name" value="ABC TRANSPORTER PERMEASE PROTEIN MG189-RELATED"/>
    <property type="match status" value="1"/>
</dbReference>
<keyword evidence="10" id="KW-1185">Reference proteome</keyword>
<reference evidence="9 10" key="1">
    <citation type="submission" date="2017-06" db="EMBL/GenBank/DDBJ databases">
        <authorList>
            <person name="Kim H.J."/>
            <person name="Triplett B.A."/>
        </authorList>
    </citation>
    <scope>NUCLEOTIDE SEQUENCE [LARGE SCALE GENOMIC DNA]</scope>
    <source>
        <strain evidence="9 10">CGMCC 4.2132</strain>
    </source>
</reference>
<keyword evidence="4 7" id="KW-0812">Transmembrane</keyword>
<comment type="similarity">
    <text evidence="7">Belongs to the binding-protein-dependent transport system permease family.</text>
</comment>
<dbReference type="PANTHER" id="PTHR43744">
    <property type="entry name" value="ABC TRANSPORTER PERMEASE PROTEIN MG189-RELATED-RELATED"/>
    <property type="match status" value="1"/>
</dbReference>
<dbReference type="CDD" id="cd06261">
    <property type="entry name" value="TM_PBP2"/>
    <property type="match status" value="1"/>
</dbReference>
<feature type="transmembrane region" description="Helical" evidence="7">
    <location>
        <begin position="12"/>
        <end position="31"/>
    </location>
</feature>
<dbReference type="Gene3D" id="1.10.3720.10">
    <property type="entry name" value="MetI-like"/>
    <property type="match status" value="1"/>
</dbReference>
<evidence type="ECO:0000259" key="8">
    <source>
        <dbReference type="PROSITE" id="PS50928"/>
    </source>
</evidence>
<dbReference type="InterPro" id="IPR035906">
    <property type="entry name" value="MetI-like_sf"/>
</dbReference>
<feature type="transmembrane region" description="Helical" evidence="7">
    <location>
        <begin position="243"/>
        <end position="265"/>
    </location>
</feature>
<comment type="subcellular location">
    <subcellularLocation>
        <location evidence="1 7">Cell membrane</location>
        <topology evidence="1 7">Multi-pass membrane protein</topology>
    </subcellularLocation>
</comment>
<feature type="transmembrane region" description="Helical" evidence="7">
    <location>
        <begin position="109"/>
        <end position="130"/>
    </location>
</feature>
<feature type="transmembrane region" description="Helical" evidence="7">
    <location>
        <begin position="76"/>
        <end position="97"/>
    </location>
</feature>
<evidence type="ECO:0000256" key="5">
    <source>
        <dbReference type="ARBA" id="ARBA00022989"/>
    </source>
</evidence>
<sequence>MTSRLVSKGAVNVFLLIAAVYTLLPLTWLLFASTKSLSDLYSTPGFALSDLNLGANLSAVAAEGDGIFFRWYVNSLLYAGGGAALGALISVACGYAFDKYDWRGKERLFGLVLLGVLVPTTATAIPLYLLVSKVGLVNSFWSVFIPALVHPFGVYLARVLSTGYVPGEVLEAARSDGAGEIRTFVSVALPMLRAAYVTIFLFQFTGIWNNFFLPLVMLSDQHLFPLSLGLYSWNTQVTAFPEYSTLVITGSLLSVVPLLLVFVFLQRFWRAGMTAGSVK</sequence>
<accession>A0A239LUA9</accession>
<feature type="transmembrane region" description="Helical" evidence="7">
    <location>
        <begin position="194"/>
        <end position="218"/>
    </location>
</feature>
<dbReference type="GO" id="GO:0055085">
    <property type="term" value="P:transmembrane transport"/>
    <property type="evidence" value="ECO:0007669"/>
    <property type="project" value="InterPro"/>
</dbReference>
<evidence type="ECO:0000313" key="10">
    <source>
        <dbReference type="Proteomes" id="UP000198282"/>
    </source>
</evidence>
<dbReference type="PROSITE" id="PS50928">
    <property type="entry name" value="ABC_TM1"/>
    <property type="match status" value="1"/>
</dbReference>
<name>A0A239LUA9_9ACTN</name>
<keyword evidence="2 7" id="KW-0813">Transport</keyword>
<proteinExistence type="inferred from homology"/>
<keyword evidence="3" id="KW-1003">Cell membrane</keyword>
<evidence type="ECO:0000313" key="9">
    <source>
        <dbReference type="EMBL" id="SNT34247.1"/>
    </source>
</evidence>
<evidence type="ECO:0000256" key="4">
    <source>
        <dbReference type="ARBA" id="ARBA00022692"/>
    </source>
</evidence>